<organism evidence="4 5">
    <name type="scientific">Psilocybe cf. subviscida</name>
    <dbReference type="NCBI Taxonomy" id="2480587"/>
    <lineage>
        <taxon>Eukaryota</taxon>
        <taxon>Fungi</taxon>
        <taxon>Dikarya</taxon>
        <taxon>Basidiomycota</taxon>
        <taxon>Agaricomycotina</taxon>
        <taxon>Agaricomycetes</taxon>
        <taxon>Agaricomycetidae</taxon>
        <taxon>Agaricales</taxon>
        <taxon>Agaricineae</taxon>
        <taxon>Strophariaceae</taxon>
        <taxon>Psilocybe</taxon>
    </lineage>
</organism>
<feature type="domain" description="C2" evidence="3">
    <location>
        <begin position="253"/>
        <end position="327"/>
    </location>
</feature>
<evidence type="ECO:0000313" key="4">
    <source>
        <dbReference type="EMBL" id="KAF5311928.1"/>
    </source>
</evidence>
<feature type="signal peptide" evidence="2">
    <location>
        <begin position="1"/>
        <end position="19"/>
    </location>
</feature>
<dbReference type="PANTHER" id="PTHR46980">
    <property type="entry name" value="TRICALBIN-1-RELATED"/>
    <property type="match status" value="1"/>
</dbReference>
<dbReference type="EMBL" id="JAACJJ010000056">
    <property type="protein sequence ID" value="KAF5311928.1"/>
    <property type="molecule type" value="Genomic_DNA"/>
</dbReference>
<dbReference type="SUPFAM" id="SSF49562">
    <property type="entry name" value="C2 domain (Calcium/lipid-binding domain, CaLB)"/>
    <property type="match status" value="1"/>
</dbReference>
<gene>
    <name evidence="4" type="ORF">D9619_003473</name>
</gene>
<protein>
    <recommendedName>
        <fullName evidence="3">C2 domain-containing protein</fullName>
    </recommendedName>
</protein>
<feature type="region of interest" description="Disordered" evidence="1">
    <location>
        <begin position="459"/>
        <end position="479"/>
    </location>
</feature>
<dbReference type="AlphaFoldDB" id="A0A8H5AW48"/>
<dbReference type="InterPro" id="IPR052455">
    <property type="entry name" value="Tricalbin_domain"/>
</dbReference>
<dbReference type="PANTHER" id="PTHR46980:SF2">
    <property type="entry name" value="TRICALBIN-1-RELATED"/>
    <property type="match status" value="1"/>
</dbReference>
<evidence type="ECO:0000256" key="1">
    <source>
        <dbReference type="SAM" id="MobiDB-lite"/>
    </source>
</evidence>
<comment type="caution">
    <text evidence="4">The sequence shown here is derived from an EMBL/GenBank/DDBJ whole genome shotgun (WGS) entry which is preliminary data.</text>
</comment>
<proteinExistence type="predicted"/>
<dbReference type="OrthoDB" id="67700at2759"/>
<dbReference type="Proteomes" id="UP000567179">
    <property type="component" value="Unassembled WGS sequence"/>
</dbReference>
<feature type="chain" id="PRO_5034818780" description="C2 domain-containing protein" evidence="2">
    <location>
        <begin position="20"/>
        <end position="536"/>
    </location>
</feature>
<name>A0A8H5AW48_9AGAR</name>
<dbReference type="InterPro" id="IPR035892">
    <property type="entry name" value="C2_domain_sf"/>
</dbReference>
<sequence>MFSKVFTLTIATLAVAANAAPNAEITAAPVARYAEVDLEGRQVDSIINQVTGGAASVFTQITGGAASVGSDITAGAASVGSDITSAVAPIVTKVTSVGGQAVTIVTSAGGDALTLAASGAGVATSKFGSLYTVATAAIASAASSAAHNSAMSSLHVPMPLVVGAATVVLSTLAELPKLGGEDMLGDIMNQVERALRMQQKGGSSSSITSTIVDNGGVSEHNHGYGDVQVPVGALRIVIQSANVQEVSLRQRMIGISPRPFVRLRLQGHDDVLCETTWKTRTTQPNWFAESQDIVLYSLSNMLQFDVMERHRIRKSTNVGTALFDLGVLACEPSHIGEERVIHPSKGSSRYIMGEEGTLLFDVFYYPVVRAPSTNNRPTSWDIDRKRDPVDGAVGLKSDAESRMPSGSFPSNAGIVTLRIVQARDLEWDTDALTRPTTLLATVHLGWSEEPIHRTAPYTPGAAAQQQTHRTSDSDSPEIPAEANLASASWDSGFDFICYSRDTTTVVIKIADCTTSCFGIHRKNTVVKEDMALVGGL</sequence>
<accession>A0A8H5AW48</accession>
<dbReference type="InterPro" id="IPR000008">
    <property type="entry name" value="C2_dom"/>
</dbReference>
<dbReference type="Pfam" id="PF00168">
    <property type="entry name" value="C2"/>
    <property type="match status" value="1"/>
</dbReference>
<keyword evidence="2" id="KW-0732">Signal</keyword>
<evidence type="ECO:0000259" key="3">
    <source>
        <dbReference type="Pfam" id="PF00168"/>
    </source>
</evidence>
<evidence type="ECO:0000313" key="5">
    <source>
        <dbReference type="Proteomes" id="UP000567179"/>
    </source>
</evidence>
<reference evidence="4 5" key="1">
    <citation type="journal article" date="2020" name="ISME J.">
        <title>Uncovering the hidden diversity of litter-decomposition mechanisms in mushroom-forming fungi.</title>
        <authorList>
            <person name="Floudas D."/>
            <person name="Bentzer J."/>
            <person name="Ahren D."/>
            <person name="Johansson T."/>
            <person name="Persson P."/>
            <person name="Tunlid A."/>
        </authorList>
    </citation>
    <scope>NUCLEOTIDE SEQUENCE [LARGE SCALE GENOMIC DNA]</scope>
    <source>
        <strain evidence="4 5">CBS 101986</strain>
    </source>
</reference>
<dbReference type="Gene3D" id="2.60.40.150">
    <property type="entry name" value="C2 domain"/>
    <property type="match status" value="1"/>
</dbReference>
<keyword evidence="5" id="KW-1185">Reference proteome</keyword>
<evidence type="ECO:0000256" key="2">
    <source>
        <dbReference type="SAM" id="SignalP"/>
    </source>
</evidence>